<comment type="caution">
    <text evidence="9">The sequence shown here is derived from an EMBL/GenBank/DDBJ whole genome shotgun (WGS) entry which is preliminary data.</text>
</comment>
<organism evidence="9 10">
    <name type="scientific">Simiduia aestuariiviva</name>
    <dbReference type="NCBI Taxonomy" id="1510459"/>
    <lineage>
        <taxon>Bacteria</taxon>
        <taxon>Pseudomonadati</taxon>
        <taxon>Pseudomonadota</taxon>
        <taxon>Gammaproteobacteria</taxon>
        <taxon>Cellvibrionales</taxon>
        <taxon>Cellvibrionaceae</taxon>
        <taxon>Simiduia</taxon>
    </lineage>
</organism>
<dbReference type="GO" id="GO:0016491">
    <property type="term" value="F:oxidoreductase activity"/>
    <property type="evidence" value="ECO:0007669"/>
    <property type="project" value="InterPro"/>
</dbReference>
<protein>
    <recommendedName>
        <fullName evidence="5">Thiol:disulfide interchange protein</fullName>
    </recommendedName>
</protein>
<dbReference type="PIRSF" id="PIRSF001488">
    <property type="entry name" value="Tdi_protein"/>
    <property type="match status" value="1"/>
</dbReference>
<name>A0A839UTB8_9GAMM</name>
<comment type="similarity">
    <text evidence="1">Belongs to the thioredoxin family. DsbA subfamily.</text>
</comment>
<feature type="domain" description="DSBA-like thioredoxin" evidence="8">
    <location>
        <begin position="77"/>
        <end position="195"/>
    </location>
</feature>
<keyword evidence="5" id="KW-0574">Periplasm</keyword>
<dbReference type="InterPro" id="IPR017937">
    <property type="entry name" value="Thioredoxin_CS"/>
</dbReference>
<dbReference type="RefSeq" id="WP_183911166.1">
    <property type="nucleotide sequence ID" value="NZ_JACHXZ010000004.1"/>
</dbReference>
<evidence type="ECO:0000256" key="6">
    <source>
        <dbReference type="PIRSR" id="PIRSR001488-1"/>
    </source>
</evidence>
<keyword evidence="3 5" id="KW-1015">Disulfide bond</keyword>
<evidence type="ECO:0000313" key="10">
    <source>
        <dbReference type="Proteomes" id="UP000559987"/>
    </source>
</evidence>
<evidence type="ECO:0000313" key="9">
    <source>
        <dbReference type="EMBL" id="MBB3169669.1"/>
    </source>
</evidence>
<sequence>MRILVALVGLMVSLVACADAQTPAKYEEGKHYVVLDNPVRTSSADKIEVTEVFWYGCGHCFHFEPLVKAWKEKQADDVAFVRSPAMWNKAMELHARAFYTAAALNVLDTMHDPLFDAMNVRKKRLASEDEIAELFVANGVDAANFAKVFNSFGVTGKVRQADARARSYRITGTPELVVDGKYRISTRAAGGQQEMLDVADFLVAKIRAERAK</sequence>
<dbReference type="InterPro" id="IPR050824">
    <property type="entry name" value="Thiol_disulfide_DsbA"/>
</dbReference>
<feature type="chain" id="PRO_5032634823" description="Thiol:disulfide interchange protein" evidence="7">
    <location>
        <begin position="19"/>
        <end position="212"/>
    </location>
</feature>
<keyword evidence="2 7" id="KW-0732">Signal</keyword>
<evidence type="ECO:0000256" key="5">
    <source>
        <dbReference type="PIRNR" id="PIRNR001488"/>
    </source>
</evidence>
<dbReference type="CDD" id="cd03019">
    <property type="entry name" value="DsbA_DsbA"/>
    <property type="match status" value="1"/>
</dbReference>
<dbReference type="InterPro" id="IPR036249">
    <property type="entry name" value="Thioredoxin-like_sf"/>
</dbReference>
<evidence type="ECO:0000256" key="2">
    <source>
        <dbReference type="ARBA" id="ARBA00022729"/>
    </source>
</evidence>
<reference evidence="9 10" key="1">
    <citation type="submission" date="2020-08" db="EMBL/GenBank/DDBJ databases">
        <title>Genomic Encyclopedia of Type Strains, Phase III (KMG-III): the genomes of soil and plant-associated and newly described type strains.</title>
        <authorList>
            <person name="Whitman W."/>
        </authorList>
    </citation>
    <scope>NUCLEOTIDE SEQUENCE [LARGE SCALE GENOMIC DNA]</scope>
    <source>
        <strain evidence="9 10">CECT 8571</strain>
    </source>
</reference>
<keyword evidence="10" id="KW-1185">Reference proteome</keyword>
<proteinExistence type="inferred from homology"/>
<feature type="signal peptide" evidence="7">
    <location>
        <begin position="1"/>
        <end position="18"/>
    </location>
</feature>
<dbReference type="PROSITE" id="PS00194">
    <property type="entry name" value="THIOREDOXIN_1"/>
    <property type="match status" value="1"/>
</dbReference>
<dbReference type="PROSITE" id="PS51257">
    <property type="entry name" value="PROKAR_LIPOPROTEIN"/>
    <property type="match status" value="1"/>
</dbReference>
<feature type="disulfide bond" description="Redox-active" evidence="6">
    <location>
        <begin position="57"/>
        <end position="60"/>
    </location>
</feature>
<dbReference type="SUPFAM" id="SSF52833">
    <property type="entry name" value="Thioredoxin-like"/>
    <property type="match status" value="1"/>
</dbReference>
<dbReference type="EMBL" id="JACHXZ010000004">
    <property type="protein sequence ID" value="MBB3169669.1"/>
    <property type="molecule type" value="Genomic_DNA"/>
</dbReference>
<gene>
    <name evidence="9" type="ORF">FHS30_002882</name>
</gene>
<dbReference type="Pfam" id="PF01323">
    <property type="entry name" value="DSBA"/>
    <property type="match status" value="1"/>
</dbReference>
<accession>A0A839UTB8</accession>
<dbReference type="InterPro" id="IPR001853">
    <property type="entry name" value="DSBA-like_thioredoxin_dom"/>
</dbReference>
<evidence type="ECO:0000256" key="3">
    <source>
        <dbReference type="ARBA" id="ARBA00023157"/>
    </source>
</evidence>
<evidence type="ECO:0000256" key="7">
    <source>
        <dbReference type="SAM" id="SignalP"/>
    </source>
</evidence>
<comment type="subcellular location">
    <subcellularLocation>
        <location evidence="5">Periplasm</location>
    </subcellularLocation>
</comment>
<keyword evidence="4" id="KW-0676">Redox-active center</keyword>
<dbReference type="Proteomes" id="UP000559987">
    <property type="component" value="Unassembled WGS sequence"/>
</dbReference>
<dbReference type="InterPro" id="IPR023205">
    <property type="entry name" value="DsbA/DsbL"/>
</dbReference>
<evidence type="ECO:0000256" key="1">
    <source>
        <dbReference type="ARBA" id="ARBA00005791"/>
    </source>
</evidence>
<dbReference type="PANTHER" id="PTHR35891">
    <property type="entry name" value="THIOL:DISULFIDE INTERCHANGE PROTEIN DSBA"/>
    <property type="match status" value="1"/>
</dbReference>
<dbReference type="PANTHER" id="PTHR35891:SF2">
    <property type="entry name" value="THIOL:DISULFIDE INTERCHANGE PROTEIN DSBA"/>
    <property type="match status" value="1"/>
</dbReference>
<dbReference type="Gene3D" id="3.40.30.10">
    <property type="entry name" value="Glutaredoxin"/>
    <property type="match status" value="1"/>
</dbReference>
<evidence type="ECO:0000259" key="8">
    <source>
        <dbReference type="Pfam" id="PF01323"/>
    </source>
</evidence>
<dbReference type="GO" id="GO:0042597">
    <property type="term" value="C:periplasmic space"/>
    <property type="evidence" value="ECO:0007669"/>
    <property type="project" value="UniProtKB-SubCell"/>
</dbReference>
<dbReference type="AlphaFoldDB" id="A0A839UTB8"/>
<evidence type="ECO:0000256" key="4">
    <source>
        <dbReference type="ARBA" id="ARBA00023284"/>
    </source>
</evidence>